<evidence type="ECO:0000256" key="5">
    <source>
        <dbReference type="ARBA" id="ARBA00022892"/>
    </source>
</evidence>
<evidence type="ECO:0000313" key="9">
    <source>
        <dbReference type="Proteomes" id="UP000241769"/>
    </source>
</evidence>
<evidence type="ECO:0000256" key="4">
    <source>
        <dbReference type="ARBA" id="ARBA00022824"/>
    </source>
</evidence>
<dbReference type="GO" id="GO:1990071">
    <property type="term" value="C:TRAPPII protein complex"/>
    <property type="evidence" value="ECO:0007669"/>
    <property type="project" value="TreeGrafter"/>
</dbReference>
<comment type="subcellular location">
    <subcellularLocation>
        <location evidence="1">Endoplasmic reticulum</location>
    </subcellularLocation>
    <subcellularLocation>
        <location evidence="7">Golgi apparatus</location>
        <location evidence="7">cis-Golgi network</location>
    </subcellularLocation>
</comment>
<sequence length="223" mass="25040">MNSHLSVAQSAMKNSGSYSSLEQLAAKASFSEKRPQKPLPILSRPIPKGKSEVSLSAFSFLFSEFIQYSLAKVNNITELEKRLSDCGYNIGVRMLELITYREKNYKRETKLINMLTFISYTVWRILFSKQADLLEKSTDQDDEYMISENQSLPITKFISTPREYSGLNCASFVAGIVEGILDAAEFGARVSAHSMPLEGQKQMKTVILIKFNPDVIARSNLTA</sequence>
<accession>A0A2P6NGH8</accession>
<evidence type="ECO:0000256" key="1">
    <source>
        <dbReference type="ARBA" id="ARBA00004240"/>
    </source>
</evidence>
<dbReference type="InterPro" id="IPR007194">
    <property type="entry name" value="TRAPP_component"/>
</dbReference>
<dbReference type="Gene3D" id="3.30.1380.20">
    <property type="entry name" value="Trafficking protein particle complex subunit 3"/>
    <property type="match status" value="1"/>
</dbReference>
<comment type="subunit">
    <text evidence="7">Part of the multisubunit TRAPP (transport protein particle) complex.</text>
</comment>
<comment type="similarity">
    <text evidence="2 7">Belongs to the TRAPP small subunits family. BET3 subfamily.</text>
</comment>
<dbReference type="CDD" id="cd14943">
    <property type="entry name" value="TRAPPC5_Trs31"/>
    <property type="match status" value="1"/>
</dbReference>
<name>A0A2P6NGH8_9EUKA</name>
<keyword evidence="6 7" id="KW-0333">Golgi apparatus</keyword>
<dbReference type="OrthoDB" id="10254842at2759"/>
<keyword evidence="9" id="KW-1185">Reference proteome</keyword>
<reference evidence="8 9" key="1">
    <citation type="journal article" date="2018" name="Genome Biol. Evol.">
        <title>Multiple Roots of Fruiting Body Formation in Amoebozoa.</title>
        <authorList>
            <person name="Hillmann F."/>
            <person name="Forbes G."/>
            <person name="Novohradska S."/>
            <person name="Ferling I."/>
            <person name="Riege K."/>
            <person name="Groth M."/>
            <person name="Westermann M."/>
            <person name="Marz M."/>
            <person name="Spaller T."/>
            <person name="Winckler T."/>
            <person name="Schaap P."/>
            <person name="Glockner G."/>
        </authorList>
    </citation>
    <scope>NUCLEOTIDE SEQUENCE [LARGE SCALE GENOMIC DNA]</scope>
    <source>
        <strain evidence="8 9">Jena</strain>
    </source>
</reference>
<evidence type="ECO:0000313" key="8">
    <source>
        <dbReference type="EMBL" id="PRP83039.1"/>
    </source>
</evidence>
<dbReference type="SUPFAM" id="SSF111126">
    <property type="entry name" value="Ligand-binding domain in the NO signalling and Golgi transport"/>
    <property type="match status" value="1"/>
</dbReference>
<organism evidence="8 9">
    <name type="scientific">Planoprotostelium fungivorum</name>
    <dbReference type="NCBI Taxonomy" id="1890364"/>
    <lineage>
        <taxon>Eukaryota</taxon>
        <taxon>Amoebozoa</taxon>
        <taxon>Evosea</taxon>
        <taxon>Variosea</taxon>
        <taxon>Cavosteliida</taxon>
        <taxon>Cavosteliaceae</taxon>
        <taxon>Planoprotostelium</taxon>
    </lineage>
</organism>
<comment type="caution">
    <text evidence="8">The sequence shown here is derived from an EMBL/GenBank/DDBJ whole genome shotgun (WGS) entry which is preliminary data.</text>
</comment>
<evidence type="ECO:0000256" key="6">
    <source>
        <dbReference type="ARBA" id="ARBA00023034"/>
    </source>
</evidence>
<dbReference type="GO" id="GO:1990072">
    <property type="term" value="C:TRAPPIII protein complex"/>
    <property type="evidence" value="ECO:0007669"/>
    <property type="project" value="TreeGrafter"/>
</dbReference>
<dbReference type="InterPro" id="IPR024096">
    <property type="entry name" value="NO_sig/Golgi_transp_ligand-bd"/>
</dbReference>
<dbReference type="GO" id="GO:1990070">
    <property type="term" value="C:TRAPPI protein complex"/>
    <property type="evidence" value="ECO:0007669"/>
    <property type="project" value="TreeGrafter"/>
</dbReference>
<dbReference type="FunCoup" id="A0A2P6NGH8">
    <property type="interactions" value="392"/>
</dbReference>
<dbReference type="Pfam" id="PF04051">
    <property type="entry name" value="TRAPP"/>
    <property type="match status" value="1"/>
</dbReference>
<dbReference type="STRING" id="1890364.A0A2P6NGH8"/>
<evidence type="ECO:0000256" key="2">
    <source>
        <dbReference type="ARBA" id="ARBA00006218"/>
    </source>
</evidence>
<evidence type="ECO:0000256" key="3">
    <source>
        <dbReference type="ARBA" id="ARBA00022448"/>
    </source>
</evidence>
<dbReference type="PANTHER" id="PTHR20902:SF0">
    <property type="entry name" value="TRAFFICKING PROTEIN PARTICLE COMPLEX SUBUNIT 5"/>
    <property type="match status" value="1"/>
</dbReference>
<gene>
    <name evidence="8" type="ORF">PROFUN_09894</name>
</gene>
<dbReference type="PIRSF" id="PIRSF017479">
    <property type="entry name" value="TRAPP_I_complex_Trs31"/>
    <property type="match status" value="1"/>
</dbReference>
<dbReference type="EMBL" id="MDYQ01000091">
    <property type="protein sequence ID" value="PRP83039.1"/>
    <property type="molecule type" value="Genomic_DNA"/>
</dbReference>
<protein>
    <recommendedName>
        <fullName evidence="7">Trafficking protein particle complex subunit</fullName>
    </recommendedName>
</protein>
<dbReference type="PANTHER" id="PTHR20902">
    <property type="entry name" value="41-2 PROTEIN ANTIGEN-RELATED"/>
    <property type="match status" value="1"/>
</dbReference>
<keyword evidence="3 7" id="KW-0813">Transport</keyword>
<dbReference type="InParanoid" id="A0A2P6NGH8"/>
<dbReference type="Proteomes" id="UP000241769">
    <property type="component" value="Unassembled WGS sequence"/>
</dbReference>
<dbReference type="FunFam" id="3.30.1380.20:FF:000002">
    <property type="entry name" value="Trafficking protein particle complex subunit"/>
    <property type="match status" value="1"/>
</dbReference>
<dbReference type="InterPro" id="IPR016696">
    <property type="entry name" value="TRAPP-I_su5"/>
</dbReference>
<dbReference type="AlphaFoldDB" id="A0A2P6NGH8"/>
<dbReference type="GO" id="GO:0005783">
    <property type="term" value="C:endoplasmic reticulum"/>
    <property type="evidence" value="ECO:0007669"/>
    <property type="project" value="UniProtKB-SubCell"/>
</dbReference>
<keyword evidence="4 7" id="KW-0256">Endoplasmic reticulum</keyword>
<dbReference type="GO" id="GO:0006888">
    <property type="term" value="P:endoplasmic reticulum to Golgi vesicle-mediated transport"/>
    <property type="evidence" value="ECO:0007669"/>
    <property type="project" value="TreeGrafter"/>
</dbReference>
<proteinExistence type="inferred from homology"/>
<evidence type="ECO:0000256" key="7">
    <source>
        <dbReference type="PIRNR" id="PIRNR017479"/>
    </source>
</evidence>
<keyword evidence="5 7" id="KW-0931">ER-Golgi transport</keyword>